<evidence type="ECO:0000256" key="1">
    <source>
        <dbReference type="ARBA" id="ARBA00004651"/>
    </source>
</evidence>
<evidence type="ECO:0000256" key="4">
    <source>
        <dbReference type="ARBA" id="ARBA00022741"/>
    </source>
</evidence>
<name>A0A238ZBX3_9RHOB</name>
<dbReference type="InterPro" id="IPR015856">
    <property type="entry name" value="ABC_transpr_CbiO/EcfA_su"/>
</dbReference>
<dbReference type="SUPFAM" id="SSF52540">
    <property type="entry name" value="P-loop containing nucleoside triphosphate hydrolases"/>
    <property type="match status" value="1"/>
</dbReference>
<accession>A0A238ZBX3</accession>
<gene>
    <name evidence="11" type="ORF">SAMN06265370_1279</name>
</gene>
<dbReference type="PROSITE" id="PS50929">
    <property type="entry name" value="ABC_TM1F"/>
    <property type="match status" value="1"/>
</dbReference>
<keyword evidence="5 11" id="KW-0067">ATP-binding</keyword>
<feature type="transmembrane region" description="Helical" evidence="8">
    <location>
        <begin position="158"/>
        <end position="178"/>
    </location>
</feature>
<dbReference type="PANTHER" id="PTHR43553">
    <property type="entry name" value="HEAVY METAL TRANSPORTER"/>
    <property type="match status" value="1"/>
</dbReference>
<evidence type="ECO:0000256" key="8">
    <source>
        <dbReference type="SAM" id="Phobius"/>
    </source>
</evidence>
<dbReference type="RefSeq" id="WP_089273471.1">
    <property type="nucleotide sequence ID" value="NZ_FZNN01000027.1"/>
</dbReference>
<evidence type="ECO:0000256" key="3">
    <source>
        <dbReference type="ARBA" id="ARBA00022692"/>
    </source>
</evidence>
<comment type="subcellular location">
    <subcellularLocation>
        <location evidence="1">Cell membrane</location>
        <topology evidence="1">Multi-pass membrane protein</topology>
    </subcellularLocation>
</comment>
<evidence type="ECO:0000259" key="10">
    <source>
        <dbReference type="PROSITE" id="PS50929"/>
    </source>
</evidence>
<dbReference type="EMBL" id="FZNN01000027">
    <property type="protein sequence ID" value="SNR80263.1"/>
    <property type="molecule type" value="Genomic_DNA"/>
</dbReference>
<dbReference type="GO" id="GO:0140359">
    <property type="term" value="F:ABC-type transporter activity"/>
    <property type="evidence" value="ECO:0007669"/>
    <property type="project" value="InterPro"/>
</dbReference>
<evidence type="ECO:0000259" key="9">
    <source>
        <dbReference type="PROSITE" id="PS50893"/>
    </source>
</evidence>
<keyword evidence="3 8" id="KW-0812">Transmembrane</keyword>
<evidence type="ECO:0000256" key="7">
    <source>
        <dbReference type="ARBA" id="ARBA00023136"/>
    </source>
</evidence>
<dbReference type="Proteomes" id="UP000198417">
    <property type="component" value="Unassembled WGS sequence"/>
</dbReference>
<organism evidence="11 12">
    <name type="scientific">Puniceibacterium sediminis</name>
    <dbReference type="NCBI Taxonomy" id="1608407"/>
    <lineage>
        <taxon>Bacteria</taxon>
        <taxon>Pseudomonadati</taxon>
        <taxon>Pseudomonadota</taxon>
        <taxon>Alphaproteobacteria</taxon>
        <taxon>Rhodobacterales</taxon>
        <taxon>Paracoccaceae</taxon>
        <taxon>Puniceibacterium</taxon>
    </lineage>
</organism>
<evidence type="ECO:0000313" key="11">
    <source>
        <dbReference type="EMBL" id="SNR80263.1"/>
    </source>
</evidence>
<protein>
    <submittedName>
        <fullName evidence="11">Putative ATP-binding cassette transporter</fullName>
    </submittedName>
</protein>
<dbReference type="Pfam" id="PF00005">
    <property type="entry name" value="ABC_tran"/>
    <property type="match status" value="1"/>
</dbReference>
<dbReference type="SMART" id="SM00382">
    <property type="entry name" value="AAA"/>
    <property type="match status" value="1"/>
</dbReference>
<dbReference type="InterPro" id="IPR003593">
    <property type="entry name" value="AAA+_ATPase"/>
</dbReference>
<reference evidence="11 12" key="1">
    <citation type="submission" date="2017-06" db="EMBL/GenBank/DDBJ databases">
        <authorList>
            <person name="Kim H.J."/>
            <person name="Triplett B.A."/>
        </authorList>
    </citation>
    <scope>NUCLEOTIDE SEQUENCE [LARGE SCALE GENOMIC DNA]</scope>
    <source>
        <strain evidence="11 12">DSM 29052</strain>
    </source>
</reference>
<dbReference type="InterPro" id="IPR036640">
    <property type="entry name" value="ABC1_TM_sf"/>
</dbReference>
<dbReference type="InterPro" id="IPR050095">
    <property type="entry name" value="ECF_ABC_transporter_ATP-bd"/>
</dbReference>
<dbReference type="SUPFAM" id="SSF90123">
    <property type="entry name" value="ABC transporter transmembrane region"/>
    <property type="match status" value="1"/>
</dbReference>
<proteinExistence type="predicted"/>
<feature type="transmembrane region" description="Helical" evidence="8">
    <location>
        <begin position="300"/>
        <end position="318"/>
    </location>
</feature>
<feature type="transmembrane region" description="Helical" evidence="8">
    <location>
        <begin position="277"/>
        <end position="294"/>
    </location>
</feature>
<keyword evidence="6 8" id="KW-1133">Transmembrane helix</keyword>
<evidence type="ECO:0000256" key="2">
    <source>
        <dbReference type="ARBA" id="ARBA00022448"/>
    </source>
</evidence>
<dbReference type="PANTHER" id="PTHR43553:SF11">
    <property type="entry name" value="ABC TRANSPORTER ATP-BINDING_PERMEASE PROTEIN YOJI"/>
    <property type="match status" value="1"/>
</dbReference>
<dbReference type="AlphaFoldDB" id="A0A238ZBX3"/>
<feature type="transmembrane region" description="Helical" evidence="8">
    <location>
        <begin position="184"/>
        <end position="203"/>
    </location>
</feature>
<feature type="transmembrane region" description="Helical" evidence="8">
    <location>
        <begin position="82"/>
        <end position="100"/>
    </location>
</feature>
<dbReference type="GO" id="GO:0016887">
    <property type="term" value="F:ATP hydrolysis activity"/>
    <property type="evidence" value="ECO:0007669"/>
    <property type="project" value="InterPro"/>
</dbReference>
<dbReference type="Gene3D" id="3.40.50.300">
    <property type="entry name" value="P-loop containing nucleotide triphosphate hydrolases"/>
    <property type="match status" value="1"/>
</dbReference>
<evidence type="ECO:0000256" key="6">
    <source>
        <dbReference type="ARBA" id="ARBA00022989"/>
    </source>
</evidence>
<feature type="domain" description="ABC transmembrane type-1" evidence="10">
    <location>
        <begin position="152"/>
        <end position="326"/>
    </location>
</feature>
<sequence length="576" mass="64061">MTKKASQTAQPHGLGEKLLRLMASGNRTKQKARDFRLVRLWSSIGKPGLVNLGLIAILSATCGTVVLFLLNAEAREVEYHGYSRLMAFGFLLLLIIYRWAQNYLIREATQSIETALHDRRLATAEDVLNLSLEDIQTVGLRNVMDGSDTHYSSLSQTLVPIIAGAEGLVLLLFMFAYLLFLSPLAALLTTVVVVLTVAGFLTSRGMLDDDMRRATKAEEKYREITEGLVRGAKELSLNPARRRDFQTDVQNRSEYLAQGRGNAAAHFAGMLATGNSASYLMAGSVVFIMPLISQDSSADISRIMIAVMFLLGPISAVVQTFQQVTTAQYALSEIDAFQERVAALSARREQDTSTEEAESFQSVELVNLCYRHGGEQGFAITDIDFLLTRNEIVFMTGGNGSGKTTLLRVLTGLYPRRTGDIQLNGAATPLYQQQSYRNLFSTVFADFHVFPEPYGLDEAGLKRFEHWLNELGIRDKFGPDLRTIDPAALSTGQKKRLGLALALAEDRQILILDEWAADQDPETRRRFYREILPGLRDAGKTILAATHDEQYFDCCDRRVHMATGRLNLEVNDEPIQ</sequence>
<keyword evidence="4" id="KW-0547">Nucleotide-binding</keyword>
<keyword evidence="2" id="KW-0813">Transport</keyword>
<dbReference type="InterPro" id="IPR003439">
    <property type="entry name" value="ABC_transporter-like_ATP-bd"/>
</dbReference>
<keyword evidence="12" id="KW-1185">Reference proteome</keyword>
<evidence type="ECO:0000256" key="5">
    <source>
        <dbReference type="ARBA" id="ARBA00022840"/>
    </source>
</evidence>
<feature type="transmembrane region" description="Helical" evidence="8">
    <location>
        <begin position="49"/>
        <end position="70"/>
    </location>
</feature>
<dbReference type="Gene3D" id="1.20.1560.10">
    <property type="entry name" value="ABC transporter type 1, transmembrane domain"/>
    <property type="match status" value="1"/>
</dbReference>
<evidence type="ECO:0000313" key="12">
    <source>
        <dbReference type="Proteomes" id="UP000198417"/>
    </source>
</evidence>
<dbReference type="OrthoDB" id="9760776at2"/>
<dbReference type="PROSITE" id="PS50893">
    <property type="entry name" value="ABC_TRANSPORTER_2"/>
    <property type="match status" value="1"/>
</dbReference>
<dbReference type="InterPro" id="IPR011527">
    <property type="entry name" value="ABC1_TM_dom"/>
</dbReference>
<feature type="domain" description="ABC transporter" evidence="9">
    <location>
        <begin position="363"/>
        <end position="575"/>
    </location>
</feature>
<dbReference type="InterPro" id="IPR027417">
    <property type="entry name" value="P-loop_NTPase"/>
</dbReference>
<dbReference type="GO" id="GO:0043190">
    <property type="term" value="C:ATP-binding cassette (ABC) transporter complex"/>
    <property type="evidence" value="ECO:0007669"/>
    <property type="project" value="TreeGrafter"/>
</dbReference>
<dbReference type="CDD" id="cd03225">
    <property type="entry name" value="ABC_cobalt_CbiO_domain1"/>
    <property type="match status" value="1"/>
</dbReference>
<keyword evidence="7 8" id="KW-0472">Membrane</keyword>
<dbReference type="GO" id="GO:0005524">
    <property type="term" value="F:ATP binding"/>
    <property type="evidence" value="ECO:0007669"/>
    <property type="project" value="UniProtKB-KW"/>
</dbReference>